<proteinExistence type="predicted"/>
<dbReference type="PANTHER" id="PTHR46580:SF2">
    <property type="entry name" value="MAM DOMAIN-CONTAINING PROTEIN"/>
    <property type="match status" value="1"/>
</dbReference>
<keyword evidence="5" id="KW-1185">Reference proteome</keyword>
<dbReference type="Gene3D" id="2.130.10.130">
    <property type="entry name" value="Integrin alpha, N-terminal"/>
    <property type="match status" value="2"/>
</dbReference>
<sequence length="401" mass="43216">MQNYGCRMRLFTLSLLSIALLSGCGGSGSESDSGSNPGSTSGGITPNRSVNETSSHALQSSDLYIAKRTISTETWGNFVHAVSYADFDQDGDTDVFINSGDSSENVTASELYLNDGNGDFTLDESFFGGNPPGQVHARKALTGDFNGDGAMDIFVVGHGYDREPFPGEAPYVILSGSQGYTLGTGFSDYVGFHHAAASADLDNDGDLDILVADNNTPAVFYNDGKGNFTKNTSVLKGLNDYNWFTTELLDVDGDGYVDILAAGHEQDGFASQVIWGDSSGIYRSSNATVLPATPLHGTVLDIDVADLDGDGDLDIVLNRTGDRTGSVDFYQGYYLQLLINEGGRKFKDESDMRLVTGRNDGDEWFDWIRLVDFDSDGDIDIVVDDASRDLVWYNDSVGNFQ</sequence>
<accession>A0A3D8M605</accession>
<feature type="region of interest" description="Disordered" evidence="2">
    <location>
        <begin position="27"/>
        <end position="55"/>
    </location>
</feature>
<name>A0A3D8M605_9ALTE</name>
<feature type="signal peptide" evidence="3">
    <location>
        <begin position="1"/>
        <end position="22"/>
    </location>
</feature>
<evidence type="ECO:0000313" key="4">
    <source>
        <dbReference type="EMBL" id="RDV24592.1"/>
    </source>
</evidence>
<organism evidence="4 5">
    <name type="scientific">Alteromonas aestuariivivens</name>
    <dbReference type="NCBI Taxonomy" id="1938339"/>
    <lineage>
        <taxon>Bacteria</taxon>
        <taxon>Pseudomonadati</taxon>
        <taxon>Pseudomonadota</taxon>
        <taxon>Gammaproteobacteria</taxon>
        <taxon>Alteromonadales</taxon>
        <taxon>Alteromonadaceae</taxon>
        <taxon>Alteromonas/Salinimonas group</taxon>
        <taxon>Alteromonas</taxon>
    </lineage>
</organism>
<feature type="compositionally biased region" description="Polar residues" evidence="2">
    <location>
        <begin position="44"/>
        <end position="55"/>
    </location>
</feature>
<evidence type="ECO:0000256" key="3">
    <source>
        <dbReference type="SAM" id="SignalP"/>
    </source>
</evidence>
<dbReference type="OrthoDB" id="100785at2"/>
<evidence type="ECO:0000256" key="2">
    <source>
        <dbReference type="SAM" id="MobiDB-lite"/>
    </source>
</evidence>
<evidence type="ECO:0000313" key="5">
    <source>
        <dbReference type="Proteomes" id="UP000256561"/>
    </source>
</evidence>
<dbReference type="EMBL" id="QRHA01000009">
    <property type="protein sequence ID" value="RDV24592.1"/>
    <property type="molecule type" value="Genomic_DNA"/>
</dbReference>
<evidence type="ECO:0000256" key="1">
    <source>
        <dbReference type="ARBA" id="ARBA00022729"/>
    </source>
</evidence>
<dbReference type="InterPro" id="IPR013517">
    <property type="entry name" value="FG-GAP"/>
</dbReference>
<feature type="compositionally biased region" description="Low complexity" evidence="2">
    <location>
        <begin position="29"/>
        <end position="43"/>
    </location>
</feature>
<dbReference type="Proteomes" id="UP000256561">
    <property type="component" value="Unassembled WGS sequence"/>
</dbReference>
<comment type="caution">
    <text evidence="4">The sequence shown here is derived from an EMBL/GenBank/DDBJ whole genome shotgun (WGS) entry which is preliminary data.</text>
</comment>
<dbReference type="AlphaFoldDB" id="A0A3D8M605"/>
<keyword evidence="1 3" id="KW-0732">Signal</keyword>
<dbReference type="InterPro" id="IPR028994">
    <property type="entry name" value="Integrin_alpha_N"/>
</dbReference>
<dbReference type="SUPFAM" id="SSF69318">
    <property type="entry name" value="Integrin alpha N-terminal domain"/>
    <property type="match status" value="1"/>
</dbReference>
<reference evidence="5" key="1">
    <citation type="submission" date="2018-08" db="EMBL/GenBank/DDBJ databases">
        <authorList>
            <person name="Zhang J."/>
            <person name="Du Z.-J."/>
        </authorList>
    </citation>
    <scope>NUCLEOTIDE SEQUENCE [LARGE SCALE GENOMIC DNA]</scope>
    <source>
        <strain evidence="5">KCTC 52655</strain>
    </source>
</reference>
<dbReference type="Pfam" id="PF13517">
    <property type="entry name" value="FG-GAP_3"/>
    <property type="match status" value="2"/>
</dbReference>
<gene>
    <name evidence="4" type="ORF">DXV75_12900</name>
</gene>
<dbReference type="PANTHER" id="PTHR46580">
    <property type="entry name" value="SENSOR KINASE-RELATED"/>
    <property type="match status" value="1"/>
</dbReference>
<protein>
    <submittedName>
        <fullName evidence="4">VCBS repeat-containing protein</fullName>
    </submittedName>
</protein>
<dbReference type="PROSITE" id="PS51257">
    <property type="entry name" value="PROKAR_LIPOPROTEIN"/>
    <property type="match status" value="1"/>
</dbReference>
<feature type="chain" id="PRO_5017570588" evidence="3">
    <location>
        <begin position="23"/>
        <end position="401"/>
    </location>
</feature>